<dbReference type="KEGG" id="mmt:Metme_1530"/>
<evidence type="ECO:0000256" key="3">
    <source>
        <dbReference type="RuleBase" id="RU003457"/>
    </source>
</evidence>
<dbReference type="AlphaFoldDB" id="F9ZZY3"/>
<dbReference type="InterPro" id="IPR012093">
    <property type="entry name" value="Pirin"/>
</dbReference>
<dbReference type="EMBL" id="CP002738">
    <property type="protein sequence ID" value="AEF99951.1"/>
    <property type="molecule type" value="Genomic_DNA"/>
</dbReference>
<feature type="binding site" evidence="2">
    <location>
        <position position="114"/>
    </location>
    <ligand>
        <name>Fe cation</name>
        <dbReference type="ChEBI" id="CHEBI:24875"/>
    </ligand>
</feature>
<comment type="cofactor">
    <cofactor evidence="2">
        <name>Fe cation</name>
        <dbReference type="ChEBI" id="CHEBI:24875"/>
    </cofactor>
    <text evidence="2">Binds 1 Fe cation per subunit.</text>
</comment>
<feature type="binding site" evidence="2">
    <location>
        <position position="116"/>
    </location>
    <ligand>
        <name>Fe cation</name>
        <dbReference type="ChEBI" id="CHEBI:24875"/>
    </ligand>
</feature>
<sequence>MNTSQLVTDSVVNSRTIEQQLAGQVTSDGAGVKLTRLFGQSLQQRLDPFLMLDAFGSDSPQDYIAGFPAHPHRGFETLTYLIAGRMRHSDDVGHQGLLEAGGIQWMTAGRGIIHSEMPEQQDGLLEGFQLWINLPADAKMQPASYRDVKQAQLPEFTTVNGVAVRVIAGKSHGVNGAIQRPVTDPIILDIRMPAGSGFSQRLPVSNTAFFVVYRGDVSVGDQRVSKGQLAVLANDSATDGVTLQAGQDSRVLLVSGTPLRQAIVQHGPFVMNTTEQIQQAIKDYQSGRLTAG</sequence>
<proteinExistence type="inferred from homology"/>
<dbReference type="OrthoDB" id="9780903at2"/>
<dbReference type="Pfam" id="PF05726">
    <property type="entry name" value="Pirin_C"/>
    <property type="match status" value="1"/>
</dbReference>
<feature type="binding site" evidence="2">
    <location>
        <position position="70"/>
    </location>
    <ligand>
        <name>Fe cation</name>
        <dbReference type="ChEBI" id="CHEBI:24875"/>
    </ligand>
</feature>
<dbReference type="PANTHER" id="PTHR13903">
    <property type="entry name" value="PIRIN-RELATED"/>
    <property type="match status" value="1"/>
</dbReference>
<dbReference type="PIRSF" id="PIRSF006232">
    <property type="entry name" value="Pirin"/>
    <property type="match status" value="1"/>
</dbReference>
<comment type="similarity">
    <text evidence="1 3">Belongs to the pirin family.</text>
</comment>
<evidence type="ECO:0000313" key="7">
    <source>
        <dbReference type="Proteomes" id="UP000008888"/>
    </source>
</evidence>
<keyword evidence="2" id="KW-0479">Metal-binding</keyword>
<gene>
    <name evidence="6" type="ordered locus">Metme_1530</name>
</gene>
<dbReference type="Proteomes" id="UP000008888">
    <property type="component" value="Chromosome"/>
</dbReference>
<keyword evidence="2" id="KW-0408">Iron</keyword>
<protein>
    <submittedName>
        <fullName evidence="6">Pirin domain protein</fullName>
    </submittedName>
</protein>
<name>F9ZZY3_METMM</name>
<dbReference type="InterPro" id="IPR011051">
    <property type="entry name" value="RmlC_Cupin_sf"/>
</dbReference>
<reference key="2">
    <citation type="submission" date="2011-05" db="EMBL/GenBank/DDBJ databases">
        <title>Complete genome sequence of the aerobic marine methanotroph Methylomonas methanica MC09.</title>
        <authorList>
            <person name="Boden R."/>
            <person name="Cunliffe M."/>
            <person name="Scanlan J."/>
            <person name="Moussard H."/>
            <person name="Kits K.D."/>
            <person name="Klotz M."/>
            <person name="Jetten M."/>
            <person name="Vuilleumier S."/>
            <person name="Han J."/>
            <person name="Peters L."/>
            <person name="Mikhailova N."/>
            <person name="Teshima H."/>
            <person name="Tapia R."/>
            <person name="Kyrpides N."/>
            <person name="Ivanova N."/>
            <person name="Pagani I."/>
            <person name="Cheng J.-F."/>
            <person name="Goodwin L."/>
            <person name="Han C."/>
            <person name="Hauser L."/>
            <person name="Land M."/>
            <person name="Lapidus A."/>
            <person name="Lucas S."/>
            <person name="Pitluck S."/>
            <person name="Woyke T."/>
            <person name="Stein L.Y."/>
            <person name="Murrell C."/>
        </authorList>
    </citation>
    <scope>NUCLEOTIDE SEQUENCE</scope>
    <source>
        <strain>MC09</strain>
    </source>
</reference>
<dbReference type="CDD" id="cd02909">
    <property type="entry name" value="cupin_pirin_N"/>
    <property type="match status" value="1"/>
</dbReference>
<evidence type="ECO:0000256" key="1">
    <source>
        <dbReference type="ARBA" id="ARBA00008416"/>
    </source>
</evidence>
<dbReference type="HOGENOM" id="CLU_045717_5_0_6"/>
<organism evidence="6 7">
    <name type="scientific">Methylomonas methanica (strain DSM 25384 / MC09)</name>
    <dbReference type="NCBI Taxonomy" id="857087"/>
    <lineage>
        <taxon>Bacteria</taxon>
        <taxon>Pseudomonadati</taxon>
        <taxon>Pseudomonadota</taxon>
        <taxon>Gammaproteobacteria</taxon>
        <taxon>Methylococcales</taxon>
        <taxon>Methylococcaceae</taxon>
        <taxon>Methylomonas</taxon>
    </lineage>
</organism>
<evidence type="ECO:0000259" key="5">
    <source>
        <dbReference type="Pfam" id="PF05726"/>
    </source>
</evidence>
<dbReference type="SUPFAM" id="SSF51182">
    <property type="entry name" value="RmlC-like cupins"/>
    <property type="match status" value="1"/>
</dbReference>
<dbReference type="RefSeq" id="WP_013818207.1">
    <property type="nucleotide sequence ID" value="NC_015572.1"/>
</dbReference>
<reference evidence="7" key="3">
    <citation type="submission" date="2011-05" db="EMBL/GenBank/DDBJ databases">
        <title>Complete sequence of Methylomonas methanica MC09.</title>
        <authorList>
            <consortium name="US DOE Joint Genome Institute"/>
            <person name="Lucas S."/>
            <person name="Han J."/>
            <person name="Lapidus A."/>
            <person name="Cheng J.-F."/>
            <person name="Goodwin L."/>
            <person name="Pitluck S."/>
            <person name="Peters L."/>
            <person name="Mikhailova N."/>
            <person name="Teshima H."/>
            <person name="Han C."/>
            <person name="Tapia R."/>
            <person name="Land M."/>
            <person name="Hauser L."/>
            <person name="Kyrpides N."/>
            <person name="Ivanova N."/>
            <person name="Pagani I."/>
            <person name="Stein L."/>
            <person name="Woyke T."/>
        </authorList>
    </citation>
    <scope>NUCLEOTIDE SEQUENCE [LARGE SCALE GENOMIC DNA]</scope>
    <source>
        <strain evidence="7">MC09</strain>
    </source>
</reference>
<evidence type="ECO:0000259" key="4">
    <source>
        <dbReference type="Pfam" id="PF02678"/>
    </source>
</evidence>
<evidence type="ECO:0000256" key="2">
    <source>
        <dbReference type="PIRSR" id="PIRSR006232-1"/>
    </source>
</evidence>
<evidence type="ECO:0000313" key="6">
    <source>
        <dbReference type="EMBL" id="AEF99951.1"/>
    </source>
</evidence>
<feature type="binding site" evidence="2">
    <location>
        <position position="72"/>
    </location>
    <ligand>
        <name>Fe cation</name>
        <dbReference type="ChEBI" id="CHEBI:24875"/>
    </ligand>
</feature>
<dbReference type="STRING" id="857087.Metme_1530"/>
<accession>F9ZZY3</accession>
<dbReference type="InterPro" id="IPR003829">
    <property type="entry name" value="Pirin_N_dom"/>
</dbReference>
<dbReference type="InterPro" id="IPR008778">
    <property type="entry name" value="Pirin_C_dom"/>
</dbReference>
<dbReference type="PANTHER" id="PTHR13903:SF8">
    <property type="entry name" value="PIRIN"/>
    <property type="match status" value="1"/>
</dbReference>
<feature type="domain" description="Pirin N-terminal" evidence="4">
    <location>
        <begin position="32"/>
        <end position="132"/>
    </location>
</feature>
<dbReference type="Pfam" id="PF02678">
    <property type="entry name" value="Pirin"/>
    <property type="match status" value="1"/>
</dbReference>
<keyword evidence="7" id="KW-1185">Reference proteome</keyword>
<reference evidence="6 7" key="1">
    <citation type="journal article" date="2011" name="J. Bacteriol.">
        <title>Complete Genome Sequence of the Aerobic Marine Methanotroph Methylomonas methanica MC09.</title>
        <authorList>
            <person name="Boden R."/>
            <person name="Cunliffe M."/>
            <person name="Scanlan J."/>
            <person name="Moussard H."/>
            <person name="Kits K.D."/>
            <person name="Klotz M.G."/>
            <person name="Jetten M.S."/>
            <person name="Vuilleumier S."/>
            <person name="Han J."/>
            <person name="Peters L."/>
            <person name="Mikhailova N."/>
            <person name="Teshima H."/>
            <person name="Tapia R."/>
            <person name="Kyrpides N."/>
            <person name="Ivanova N."/>
            <person name="Pagani I."/>
            <person name="Cheng J.F."/>
            <person name="Goodwin L."/>
            <person name="Han C."/>
            <person name="Hauser L."/>
            <person name="Land M.L."/>
            <person name="Lapidus A."/>
            <person name="Lucas S."/>
            <person name="Pitluck S."/>
            <person name="Woyke T."/>
            <person name="Stein L."/>
            <person name="Murrell J.C."/>
        </authorList>
    </citation>
    <scope>NUCLEOTIDE SEQUENCE [LARGE SCALE GENOMIC DNA]</scope>
    <source>
        <strain evidence="6 7">MC09</strain>
    </source>
</reference>
<dbReference type="eggNOG" id="COG1741">
    <property type="taxonomic scope" value="Bacteria"/>
</dbReference>
<dbReference type="InterPro" id="IPR014710">
    <property type="entry name" value="RmlC-like_jellyroll"/>
</dbReference>
<dbReference type="CDD" id="cd02247">
    <property type="entry name" value="cupin_pirin_C"/>
    <property type="match status" value="1"/>
</dbReference>
<dbReference type="GO" id="GO:0046872">
    <property type="term" value="F:metal ion binding"/>
    <property type="evidence" value="ECO:0007669"/>
    <property type="project" value="UniProtKB-KW"/>
</dbReference>
<dbReference type="Gene3D" id="2.60.120.10">
    <property type="entry name" value="Jelly Rolls"/>
    <property type="match status" value="2"/>
</dbReference>
<feature type="domain" description="Pirin C-terminal" evidence="5">
    <location>
        <begin position="188"/>
        <end position="289"/>
    </location>
</feature>